<proteinExistence type="predicted"/>
<reference evidence="3" key="1">
    <citation type="submission" date="2025-08" db="UniProtKB">
        <authorList>
            <consortium name="RefSeq"/>
        </authorList>
    </citation>
    <scope>IDENTIFICATION</scope>
    <source>
        <tissue evidence="3">Whole organism</tissue>
    </source>
</reference>
<dbReference type="RefSeq" id="XP_047741133.1">
    <property type="nucleotide sequence ID" value="XM_047885177.1"/>
</dbReference>
<keyword evidence="2" id="KW-1185">Reference proteome</keyword>
<evidence type="ECO:0000256" key="1">
    <source>
        <dbReference type="SAM" id="MobiDB-lite"/>
    </source>
</evidence>
<dbReference type="Proteomes" id="UP000694843">
    <property type="component" value="Unplaced"/>
</dbReference>
<dbReference type="GeneID" id="125179396"/>
<accession>A0A979FV67</accession>
<evidence type="ECO:0000313" key="3">
    <source>
        <dbReference type="RefSeq" id="XP_047741133.1"/>
    </source>
</evidence>
<sequence length="250" mass="25509">MEHRAGVQSVEEFVADDGGLDPTFLADEGSPAVTAAVGGTDSSDDEGSPDNPLVAEFAEDLDASDLTGVVTNASLLNYGEVGARLSARSDKTEKCSSTRASDSLGVGAAQYDTDNSCSDPAHANQHCSADVTNRSSSSSVHSCTNLSLKSDAKSSSISASFEIVPGARLGRLCRKEEQGGGLGTQLNPCEGDSDSDAGHVVIAGYSSDVEIEPVIPQGSSAADTPDAGVTGPDVSTIDSWLSAAEFVNQF</sequence>
<name>A0A979FV67_HYAAZ</name>
<feature type="region of interest" description="Disordered" evidence="1">
    <location>
        <begin position="1"/>
        <end position="52"/>
    </location>
</feature>
<dbReference type="AlphaFoldDB" id="A0A979FV67"/>
<protein>
    <submittedName>
        <fullName evidence="3">Uncharacterized protein LOC125179396</fullName>
    </submittedName>
</protein>
<evidence type="ECO:0000313" key="2">
    <source>
        <dbReference type="Proteomes" id="UP000694843"/>
    </source>
</evidence>
<gene>
    <name evidence="3" type="primary">LOC125179396</name>
</gene>
<dbReference type="KEGG" id="hazt:125179396"/>
<organism evidence="2 3">
    <name type="scientific">Hyalella azteca</name>
    <name type="common">Amphipod</name>
    <dbReference type="NCBI Taxonomy" id="294128"/>
    <lineage>
        <taxon>Eukaryota</taxon>
        <taxon>Metazoa</taxon>
        <taxon>Ecdysozoa</taxon>
        <taxon>Arthropoda</taxon>
        <taxon>Crustacea</taxon>
        <taxon>Multicrustacea</taxon>
        <taxon>Malacostraca</taxon>
        <taxon>Eumalacostraca</taxon>
        <taxon>Peracarida</taxon>
        <taxon>Amphipoda</taxon>
        <taxon>Senticaudata</taxon>
        <taxon>Talitrida</taxon>
        <taxon>Talitroidea</taxon>
        <taxon>Hyalellidae</taxon>
        <taxon>Hyalella</taxon>
    </lineage>
</organism>